<organism evidence="14 15">
    <name type="scientific">Cymbomonas tetramitiformis</name>
    <dbReference type="NCBI Taxonomy" id="36881"/>
    <lineage>
        <taxon>Eukaryota</taxon>
        <taxon>Viridiplantae</taxon>
        <taxon>Chlorophyta</taxon>
        <taxon>Pyramimonadophyceae</taxon>
        <taxon>Pyramimonadales</taxon>
        <taxon>Pyramimonadaceae</taxon>
        <taxon>Cymbomonas</taxon>
    </lineage>
</organism>
<keyword evidence="4 11" id="KW-1133">Transmembrane helix</keyword>
<keyword evidence="7" id="KW-0406">Ion transport</keyword>
<dbReference type="InterPro" id="IPR044880">
    <property type="entry name" value="NCX_ion-bd_dom_sf"/>
</dbReference>
<evidence type="ECO:0000256" key="2">
    <source>
        <dbReference type="ARBA" id="ARBA00022448"/>
    </source>
</evidence>
<proteinExistence type="inferred from homology"/>
<dbReference type="InterPro" id="IPR004837">
    <property type="entry name" value="NaCa_Exmemb"/>
</dbReference>
<evidence type="ECO:0000259" key="13">
    <source>
        <dbReference type="Pfam" id="PF01699"/>
    </source>
</evidence>
<dbReference type="GO" id="GO:0016020">
    <property type="term" value="C:membrane"/>
    <property type="evidence" value="ECO:0007669"/>
    <property type="project" value="UniProtKB-SubCell"/>
</dbReference>
<evidence type="ECO:0000256" key="3">
    <source>
        <dbReference type="ARBA" id="ARBA00022692"/>
    </source>
</evidence>
<feature type="transmembrane region" description="Helical" evidence="11">
    <location>
        <begin position="146"/>
        <end position="167"/>
    </location>
</feature>
<evidence type="ECO:0000256" key="6">
    <source>
        <dbReference type="ARBA" id="ARBA00023136"/>
    </source>
</evidence>
<dbReference type="InterPro" id="IPR051359">
    <property type="entry name" value="CaCA_antiporter"/>
</dbReference>
<feature type="region of interest" description="Disordered" evidence="10">
    <location>
        <begin position="334"/>
        <end position="356"/>
    </location>
</feature>
<comment type="subcellular location">
    <subcellularLocation>
        <location evidence="1">Membrane</location>
        <topology evidence="1">Multi-pass membrane protein</topology>
    </subcellularLocation>
</comment>
<name>A0AAE0FI80_9CHLO</name>
<feature type="non-terminal residue" evidence="14">
    <location>
        <position position="356"/>
    </location>
</feature>
<keyword evidence="9" id="KW-0175">Coiled coil</keyword>
<evidence type="ECO:0000256" key="10">
    <source>
        <dbReference type="SAM" id="MobiDB-lite"/>
    </source>
</evidence>
<evidence type="ECO:0000256" key="9">
    <source>
        <dbReference type="SAM" id="Coils"/>
    </source>
</evidence>
<keyword evidence="15" id="KW-1185">Reference proteome</keyword>
<keyword evidence="7" id="KW-0739">Sodium transport</keyword>
<evidence type="ECO:0000256" key="1">
    <source>
        <dbReference type="ARBA" id="ARBA00004141"/>
    </source>
</evidence>
<sequence length="356" mass="38370">MCRQLLIFLAITLVTFPYLALTEDDGSEGRKEGLLDTVEAVGDIISLTAELKREESKVKEIKAKIKELRAGRAHLGMSSSSLVHMIVHDDKQSSGAEPSAGEACTPQHSAEPCHHIRTNPACEFERVDYLGFHYCTIKTDLGLPGVFTLIALVPWIILLFVFIGLAADGFFAPAVAMLADYLGLRADVAGATLLAFGNGAPDFFTQVAAITASDRVDIPLALGESVGSGFCTCSLGLALMVLQAPYGSFAVDPLPFLRDSVTYLIAIFLLARAILDKNLELHESIGLVVLYGVYIIVVLYTNELRSYLPSLAPEAVAAEAEAAASHPLDIKLANTDESSGQTKDHEDPIDSYEWLQ</sequence>
<dbReference type="GO" id="GO:0008324">
    <property type="term" value="F:monoatomic cation transmembrane transporter activity"/>
    <property type="evidence" value="ECO:0007669"/>
    <property type="project" value="TreeGrafter"/>
</dbReference>
<feature type="coiled-coil region" evidence="9">
    <location>
        <begin position="44"/>
        <end position="71"/>
    </location>
</feature>
<evidence type="ECO:0000256" key="12">
    <source>
        <dbReference type="SAM" id="SignalP"/>
    </source>
</evidence>
<dbReference type="EMBL" id="LGRX02018108">
    <property type="protein sequence ID" value="KAK3260153.1"/>
    <property type="molecule type" value="Genomic_DNA"/>
</dbReference>
<gene>
    <name evidence="14" type="ORF">CYMTET_30875</name>
</gene>
<comment type="similarity">
    <text evidence="8">Belongs to the Ca(2+):cation antiporter (CaCA) (TC 2.A.19) family. Cation/calcium exchanger (CCX) subfamily.</text>
</comment>
<feature type="transmembrane region" description="Helical" evidence="11">
    <location>
        <begin position="256"/>
        <end position="275"/>
    </location>
</feature>
<keyword evidence="2" id="KW-0813">Transport</keyword>
<keyword evidence="6 11" id="KW-0472">Membrane</keyword>
<keyword evidence="5" id="KW-0915">Sodium</keyword>
<evidence type="ECO:0000256" key="5">
    <source>
        <dbReference type="ARBA" id="ARBA00023053"/>
    </source>
</evidence>
<feature type="chain" id="PRO_5042085714" description="Sodium/calcium exchanger membrane region domain-containing protein" evidence="12">
    <location>
        <begin position="23"/>
        <end position="356"/>
    </location>
</feature>
<comment type="caution">
    <text evidence="14">The sequence shown here is derived from an EMBL/GenBank/DDBJ whole genome shotgun (WGS) entry which is preliminary data.</text>
</comment>
<evidence type="ECO:0000256" key="7">
    <source>
        <dbReference type="ARBA" id="ARBA00023201"/>
    </source>
</evidence>
<dbReference type="PANTHER" id="PTHR12266:SF0">
    <property type="entry name" value="MITOCHONDRIAL SODIUM_CALCIUM EXCHANGER PROTEIN"/>
    <property type="match status" value="1"/>
</dbReference>
<dbReference type="Pfam" id="PF01699">
    <property type="entry name" value="Na_Ca_ex"/>
    <property type="match status" value="1"/>
</dbReference>
<reference evidence="14 15" key="1">
    <citation type="journal article" date="2015" name="Genome Biol. Evol.">
        <title>Comparative Genomics of a Bacterivorous Green Alga Reveals Evolutionary Causalities and Consequences of Phago-Mixotrophic Mode of Nutrition.</title>
        <authorList>
            <person name="Burns J.A."/>
            <person name="Paasch A."/>
            <person name="Narechania A."/>
            <person name="Kim E."/>
        </authorList>
    </citation>
    <scope>NUCLEOTIDE SEQUENCE [LARGE SCALE GENOMIC DNA]</scope>
    <source>
        <strain evidence="14 15">PLY_AMNH</strain>
    </source>
</reference>
<evidence type="ECO:0000256" key="4">
    <source>
        <dbReference type="ARBA" id="ARBA00022989"/>
    </source>
</evidence>
<dbReference type="GO" id="GO:0006814">
    <property type="term" value="P:sodium ion transport"/>
    <property type="evidence" value="ECO:0007669"/>
    <property type="project" value="UniProtKB-KW"/>
</dbReference>
<feature type="domain" description="Sodium/calcium exchanger membrane region" evidence="13">
    <location>
        <begin position="154"/>
        <end position="299"/>
    </location>
</feature>
<dbReference type="Proteomes" id="UP001190700">
    <property type="component" value="Unassembled WGS sequence"/>
</dbReference>
<evidence type="ECO:0000256" key="8">
    <source>
        <dbReference type="ARBA" id="ARBA00038187"/>
    </source>
</evidence>
<evidence type="ECO:0000256" key="11">
    <source>
        <dbReference type="SAM" id="Phobius"/>
    </source>
</evidence>
<evidence type="ECO:0000313" key="14">
    <source>
        <dbReference type="EMBL" id="KAK3260153.1"/>
    </source>
</evidence>
<evidence type="ECO:0000313" key="15">
    <source>
        <dbReference type="Proteomes" id="UP001190700"/>
    </source>
</evidence>
<feature type="signal peptide" evidence="12">
    <location>
        <begin position="1"/>
        <end position="22"/>
    </location>
</feature>
<keyword evidence="12" id="KW-0732">Signal</keyword>
<dbReference type="Gene3D" id="1.20.1420.30">
    <property type="entry name" value="NCX, central ion-binding region"/>
    <property type="match status" value="1"/>
</dbReference>
<keyword evidence="3 11" id="KW-0812">Transmembrane</keyword>
<feature type="transmembrane region" description="Helical" evidence="11">
    <location>
        <begin position="281"/>
        <end position="300"/>
    </location>
</feature>
<dbReference type="AlphaFoldDB" id="A0AAE0FI80"/>
<accession>A0AAE0FI80</accession>
<dbReference type="PANTHER" id="PTHR12266">
    <property type="entry name" value="NA+/CA2+ K+ INDEPENDENT EXCHANGER"/>
    <property type="match status" value="1"/>
</dbReference>
<protein>
    <recommendedName>
        <fullName evidence="13">Sodium/calcium exchanger membrane region domain-containing protein</fullName>
    </recommendedName>
</protein>